<dbReference type="Gene3D" id="2.10.260.10">
    <property type="match status" value="1"/>
</dbReference>
<dbReference type="OrthoDB" id="33226at2"/>
<keyword evidence="1 3" id="KW-0238">DNA-binding</keyword>
<dbReference type="RefSeq" id="WP_135343582.1">
    <property type="nucleotide sequence ID" value="NZ_JAKEDU010000003.1"/>
</dbReference>
<dbReference type="InterPro" id="IPR035642">
    <property type="entry name" value="MraZ_N"/>
</dbReference>
<evidence type="ECO:0000259" key="2">
    <source>
        <dbReference type="PROSITE" id="PS51740"/>
    </source>
</evidence>
<sequence length="91" mass="10421">MGQVLEKTHYVLQVGSKGRVVLPAEVRAALGLQEGDRLVARLREDGTLELLSFREVVRRVRGLYKDLVPPGVSLVEELIRERREEARREEE</sequence>
<dbReference type="AlphaFoldDB" id="A0A4Y9EXK4"/>
<dbReference type="EMBL" id="DTAB01000491">
    <property type="protein sequence ID" value="HGN86217.1"/>
    <property type="molecule type" value="Genomic_DNA"/>
</dbReference>
<evidence type="ECO:0000313" key="3">
    <source>
        <dbReference type="EMBL" id="HGN86217.1"/>
    </source>
</evidence>
<dbReference type="InterPro" id="IPR007159">
    <property type="entry name" value="SpoVT-AbrB_dom"/>
</dbReference>
<dbReference type="EMBL" id="SKBL01000013">
    <property type="protein sequence ID" value="TFU15781.1"/>
    <property type="molecule type" value="Genomic_DNA"/>
</dbReference>
<name>A0A4Y9EXK4_9DEIN</name>
<dbReference type="InterPro" id="IPR037914">
    <property type="entry name" value="SpoVT-AbrB_sf"/>
</dbReference>
<feature type="domain" description="SpoVT-AbrB" evidence="2">
    <location>
        <begin position="9"/>
        <end position="55"/>
    </location>
</feature>
<dbReference type="NCBIfam" id="TIGR01439">
    <property type="entry name" value="lp_hng_hel_AbrB"/>
    <property type="match status" value="1"/>
</dbReference>
<dbReference type="SUPFAM" id="SSF89447">
    <property type="entry name" value="AbrB/MazE/MraZ-like"/>
    <property type="match status" value="1"/>
</dbReference>
<dbReference type="STRING" id="1449357.GCA_000744175_00570"/>
<comment type="caution">
    <text evidence="3">The sequence shown here is derived from an EMBL/GenBank/DDBJ whole genome shotgun (WGS) entry which is preliminary data.</text>
</comment>
<reference evidence="3" key="2">
    <citation type="journal article" date="2020" name="mSystems">
        <title>Genome- and Community-Level Interaction Insights into Carbon Utilization and Element Cycling Functions of Hydrothermarchaeota in Hydrothermal Sediment.</title>
        <authorList>
            <person name="Zhou Z."/>
            <person name="Liu Y."/>
            <person name="Xu W."/>
            <person name="Pan J."/>
            <person name="Luo Z.H."/>
            <person name="Li M."/>
        </authorList>
    </citation>
    <scope>NUCLEOTIDE SEQUENCE [LARGE SCALE GENOMIC DNA]</scope>
    <source>
        <strain evidence="3">SpSt-611</strain>
    </source>
</reference>
<protein>
    <submittedName>
        <fullName evidence="3">AbrB/MazE/SpoVT family DNA-binding domain-containing protein</fullName>
    </submittedName>
</protein>
<proteinExistence type="predicted"/>
<reference evidence="4 5" key="1">
    <citation type="submission" date="2019-03" db="EMBL/GenBank/DDBJ databases">
        <title>Thermus tengchongensis species for the arsenic transformation mechanism.</title>
        <authorList>
            <person name="Yuan G.C."/>
        </authorList>
    </citation>
    <scope>NUCLEOTIDE SEQUENCE [LARGE SCALE GENOMIC DNA]</scope>
    <source>
        <strain evidence="4 5">15Y</strain>
    </source>
</reference>
<dbReference type="CDD" id="cd16320">
    <property type="entry name" value="MraZ_N"/>
    <property type="match status" value="1"/>
</dbReference>
<gene>
    <name evidence="4" type="ORF">E0489_08525</name>
    <name evidence="3" type="ORF">ENT80_08680</name>
</gene>
<evidence type="ECO:0000313" key="5">
    <source>
        <dbReference type="Proteomes" id="UP000297244"/>
    </source>
</evidence>
<dbReference type="Pfam" id="PF04014">
    <property type="entry name" value="MazE_antitoxin"/>
    <property type="match status" value="1"/>
</dbReference>
<dbReference type="PROSITE" id="PS51740">
    <property type="entry name" value="SPOVT_ABRB"/>
    <property type="match status" value="1"/>
</dbReference>
<organism evidence="3">
    <name type="scientific">Thermus tengchongensis</name>
    <dbReference type="NCBI Taxonomy" id="1214928"/>
    <lineage>
        <taxon>Bacteria</taxon>
        <taxon>Thermotogati</taxon>
        <taxon>Deinococcota</taxon>
        <taxon>Deinococci</taxon>
        <taxon>Thermales</taxon>
        <taxon>Thermaceae</taxon>
        <taxon>Thermus</taxon>
    </lineage>
</organism>
<dbReference type="SMART" id="SM00966">
    <property type="entry name" value="SpoVT_AbrB"/>
    <property type="match status" value="1"/>
</dbReference>
<keyword evidence="5" id="KW-1185">Reference proteome</keyword>
<evidence type="ECO:0000256" key="1">
    <source>
        <dbReference type="PROSITE-ProRule" id="PRU01076"/>
    </source>
</evidence>
<evidence type="ECO:0000313" key="4">
    <source>
        <dbReference type="EMBL" id="TFU15781.1"/>
    </source>
</evidence>
<dbReference type="GO" id="GO:0003677">
    <property type="term" value="F:DNA binding"/>
    <property type="evidence" value="ECO:0007669"/>
    <property type="project" value="UniProtKB-UniRule"/>
</dbReference>
<accession>A0A4Y9EXK4</accession>
<dbReference type="Proteomes" id="UP000297244">
    <property type="component" value="Unassembled WGS sequence"/>
</dbReference>